<accession>A0A8J9ZWQ8</accession>
<dbReference type="Pfam" id="PF19662">
    <property type="entry name" value="DUF6165"/>
    <property type="match status" value="1"/>
</dbReference>
<dbReference type="EMBL" id="OV696690">
    <property type="protein sequence ID" value="CAH1264923.1"/>
    <property type="molecule type" value="Genomic_DNA"/>
</dbReference>
<organism evidence="1 2">
    <name type="scientific">Branchiostoma lanceolatum</name>
    <name type="common">Common lancelet</name>
    <name type="synonym">Amphioxus lanceolatum</name>
    <dbReference type="NCBI Taxonomy" id="7740"/>
    <lineage>
        <taxon>Eukaryota</taxon>
        <taxon>Metazoa</taxon>
        <taxon>Chordata</taxon>
        <taxon>Cephalochordata</taxon>
        <taxon>Leptocardii</taxon>
        <taxon>Amphioxiformes</taxon>
        <taxon>Branchiostomatidae</taxon>
        <taxon>Branchiostoma</taxon>
    </lineage>
</organism>
<keyword evidence="2" id="KW-1185">Reference proteome</keyword>
<proteinExistence type="predicted"/>
<reference evidence="1" key="1">
    <citation type="submission" date="2022-01" db="EMBL/GenBank/DDBJ databases">
        <authorList>
            <person name="Braso-Vives M."/>
        </authorList>
    </citation>
    <scope>NUCLEOTIDE SEQUENCE</scope>
</reference>
<evidence type="ECO:0000313" key="1">
    <source>
        <dbReference type="EMBL" id="CAH1264923.1"/>
    </source>
</evidence>
<dbReference type="AlphaFoldDB" id="A0A8J9ZWQ8"/>
<dbReference type="OrthoDB" id="5576381at2759"/>
<evidence type="ECO:0000313" key="2">
    <source>
        <dbReference type="Proteomes" id="UP000838412"/>
    </source>
</evidence>
<sequence length="152" mass="16879">MKVKLPPGDVLDKATILHIKAERLDDPDKVANVRRELEALTEAWSKHGMVEMESVGEWAALLEVNRAMWVVEEALRAHESRGEFGDRFVSLARAVYRLNDHRTALKRAASLRLGPGLGEGDDPVPDYNTTKQILAELGLSDVAGSAMEIHRN</sequence>
<protein>
    <submittedName>
        <fullName evidence="1">Hypp3093 protein</fullName>
    </submittedName>
</protein>
<dbReference type="InterPro" id="IPR046163">
    <property type="entry name" value="DUF6165"/>
</dbReference>
<gene>
    <name evidence="1" type="primary">Hypp3093</name>
    <name evidence="1" type="ORF">BLAG_LOCUS19097</name>
</gene>
<dbReference type="Proteomes" id="UP000838412">
    <property type="component" value="Chromosome 5"/>
</dbReference>
<name>A0A8J9ZWQ8_BRALA</name>